<protein>
    <recommendedName>
        <fullName evidence="13">Fructokinase</fullName>
    </recommendedName>
</protein>
<dbReference type="Gene3D" id="3.30.70.270">
    <property type="match status" value="2"/>
</dbReference>
<keyword evidence="6" id="KW-0378">Hydrolase</keyword>
<dbReference type="InterPro" id="IPR041373">
    <property type="entry name" value="RT_RNaseH"/>
</dbReference>
<dbReference type="SUPFAM" id="SSF53098">
    <property type="entry name" value="Ribonuclease H-like"/>
    <property type="match status" value="1"/>
</dbReference>
<dbReference type="Proteomes" id="UP001172457">
    <property type="component" value="Chromosome 2"/>
</dbReference>
<keyword evidence="7" id="KW-0695">RNA-directed DNA polymerase</keyword>
<keyword evidence="5" id="KW-0418">Kinase</keyword>
<accession>A0AA38WJQ1</accession>
<evidence type="ECO:0000256" key="4">
    <source>
        <dbReference type="ARBA" id="ARBA00022759"/>
    </source>
</evidence>
<keyword evidence="4" id="KW-0255">Endonuclease</keyword>
<dbReference type="PROSITE" id="PS00583">
    <property type="entry name" value="PFKB_KINASES_1"/>
    <property type="match status" value="1"/>
</dbReference>
<dbReference type="InterPro" id="IPR041588">
    <property type="entry name" value="Integrase_H2C2"/>
</dbReference>
<dbReference type="InterPro" id="IPR029056">
    <property type="entry name" value="Ribokinase-like"/>
</dbReference>
<dbReference type="GO" id="GO:0003676">
    <property type="term" value="F:nucleic acid binding"/>
    <property type="evidence" value="ECO:0007669"/>
    <property type="project" value="InterPro"/>
</dbReference>
<dbReference type="FunFam" id="1.10.340.70:FF:000001">
    <property type="entry name" value="Retrovirus-related Pol polyprotein from transposon gypsy-like Protein"/>
    <property type="match status" value="1"/>
</dbReference>
<dbReference type="Gene3D" id="1.10.340.70">
    <property type="match status" value="1"/>
</dbReference>
<dbReference type="GO" id="GO:0016301">
    <property type="term" value="F:kinase activity"/>
    <property type="evidence" value="ECO:0007669"/>
    <property type="project" value="UniProtKB-KW"/>
</dbReference>
<dbReference type="InterPro" id="IPR012337">
    <property type="entry name" value="RNaseH-like_sf"/>
</dbReference>
<dbReference type="PANTHER" id="PTHR35046:SF26">
    <property type="entry name" value="RNA-DIRECTED DNA POLYMERASE"/>
    <property type="match status" value="1"/>
</dbReference>
<evidence type="ECO:0000313" key="12">
    <source>
        <dbReference type="Proteomes" id="UP001172457"/>
    </source>
</evidence>
<keyword evidence="3" id="KW-0540">Nuclease</keyword>
<dbReference type="GO" id="GO:0016787">
    <property type="term" value="F:hydrolase activity"/>
    <property type="evidence" value="ECO:0007669"/>
    <property type="project" value="UniProtKB-KW"/>
</dbReference>
<dbReference type="GO" id="GO:0015074">
    <property type="term" value="P:DNA integration"/>
    <property type="evidence" value="ECO:0007669"/>
    <property type="project" value="InterPro"/>
</dbReference>
<dbReference type="Gene3D" id="3.40.1190.20">
    <property type="match status" value="1"/>
</dbReference>
<feature type="region of interest" description="Disordered" evidence="8">
    <location>
        <begin position="967"/>
        <end position="990"/>
    </location>
</feature>
<dbReference type="InterPro" id="IPR043128">
    <property type="entry name" value="Rev_trsase/Diguanyl_cyclase"/>
</dbReference>
<evidence type="ECO:0000256" key="7">
    <source>
        <dbReference type="ARBA" id="ARBA00022918"/>
    </source>
</evidence>
<dbReference type="InterPro" id="IPR056924">
    <property type="entry name" value="SH3_Tf2-1"/>
</dbReference>
<keyword evidence="12" id="KW-1185">Reference proteome</keyword>
<dbReference type="Pfam" id="PF17917">
    <property type="entry name" value="RT_RNaseH"/>
    <property type="match status" value="1"/>
</dbReference>
<sequence>MDACHVLLGRPWQFDRRVIHDRYRNTYSFTHNIRKIVLTPLSPSSITPTVSTSLSTLLQSEHHEYKSFQEFVLLGLDEDSHQPSHAFHPLVQPLLRSFSQVFPNEIPPGLPPKRSIQHKIDLLPGSILPNKPAYRSNPQETTEIRKQVDKLLEKGMIRESLSPCAVPTLLVPKKNGEWRMCMDSRSINRITIKYRFPIPRLNDLLDELHGSTVFSKIDLRSGYHQIRIYEGDEWKTTFKTKEGLYEWLVMPFGLSNAPSTFMRLINHVLKPFLGSFIVVYFDDILVYSRTVNDHQSHLSQLFHVLDHEKLYGNLEKCEFFSNQVTFLGYLVSEQGIQVDENKVQAIRDWPVPQSIQQVRSFHGLASFYRRFIKNFSTIVAPMTEVTKFKTFIWTPQAQAAFEEIKRQLSSTPVLALPCFQDVFEVECDASGVGIGAVLSQLNRPIAYFSEKLNDAKRRYSTYDKEFYAIIRALDHWQHYLISKEFILHSDHEALKYIQGQHKLQPRHAKWVEFLQAFNFTIKHTSGKFNKGADALSRRHSLLSSLQPKVIGFDLLKQEYPSDPDFGEIYTSCGNHAKGEFHISDGFLFKTQQLCIPRHSLRLVIIQEAHEGGLAGHLGVDKTIHILRSHFFWPRMIRDVEHYVRRCLQCHKAKGQSSPHGLYMPLPVPVAPWEDVSLDFITGLPRTQRQKDSIMVVVDRFYKMAHFVACHTTFDAVQVATLYFKEIVRLHGIPKTIVSDRDVKFLSHFWLTLWRKLGTKLMFSTSSHPQTDGQTEVTNRTLGSLLRALITTNLKQWEDLLPRAEFAYNRAPSKTTGISPFMVVYGVNPTTPLDLTALDTSTKFSKEASDVAANIKSIHQRIHAKITGNNELLKYRRDKGRKHVLFKPDDLVWLHFRKERFPSKRRSKLSPRSDGPFKILTKVNDNAYEIELPGSSSASATINVADLQPYYDPDEPLPSLRSNFFEEGEDDRQMPAQAQESTPTGPPHNLNELTDKVFTIRPSAAMPVKELHSSHTSGNTAEVCRYGAGKKPKEIRERKNPQVVCFGELLIDFVPTVSGVSLAEAPGFKKAPGGAPANVAVGVSRLGGSAAFLGKVGDDEFGHMLANILKENNVDNSGMRFDKEARTALAFVTLRADGEREFMFFRNPSADMLFTEAELDKDLIKNSTIFHYGSISLIEEPCKSAHLAAMQVAKKAGCILSYDPNLRLALWPSAEAARTGIMSIWDQADIIKVQQCRKLGSATIIMGTPLDYSPKEPPEISEEEIEFLTGGDDPYDDNVVLTKLFHPNLKLLILTEGPNGCRYYTKDFHGKVGGVKVKCVDTTGAGDAFVGGLLNSLASNPQLFKFINALSQDEKKLRDALRFANVCGAITVTQRGAIPSLPTKEAVLQKLEEAGPEA</sequence>
<dbReference type="SUPFAM" id="SSF53613">
    <property type="entry name" value="Ribokinase-like"/>
    <property type="match status" value="1"/>
</dbReference>
<comment type="caution">
    <text evidence="11">The sequence shown here is derived from an EMBL/GenBank/DDBJ whole genome shotgun (WGS) entry which is preliminary data.</text>
</comment>
<evidence type="ECO:0000259" key="9">
    <source>
        <dbReference type="PROSITE" id="PS50878"/>
    </source>
</evidence>
<keyword evidence="1" id="KW-0808">Transferase</keyword>
<evidence type="ECO:0008006" key="13">
    <source>
        <dbReference type="Google" id="ProtNLM"/>
    </source>
</evidence>
<feature type="domain" description="Integrase catalytic" evidence="10">
    <location>
        <begin position="667"/>
        <end position="827"/>
    </location>
</feature>
<dbReference type="Pfam" id="PF24626">
    <property type="entry name" value="SH3_Tf2-1"/>
    <property type="match status" value="1"/>
</dbReference>
<dbReference type="Pfam" id="PF17921">
    <property type="entry name" value="Integrase_H2C2"/>
    <property type="match status" value="1"/>
</dbReference>
<dbReference type="InterPro" id="IPR011611">
    <property type="entry name" value="PfkB_dom"/>
</dbReference>
<proteinExistence type="predicted"/>
<dbReference type="PROSITE" id="PS50878">
    <property type="entry name" value="RT_POL"/>
    <property type="match status" value="1"/>
</dbReference>
<dbReference type="GO" id="GO:0003964">
    <property type="term" value="F:RNA-directed DNA polymerase activity"/>
    <property type="evidence" value="ECO:0007669"/>
    <property type="project" value="UniProtKB-KW"/>
</dbReference>
<gene>
    <name evidence="11" type="ORF">OSB04_008627</name>
</gene>
<dbReference type="InterPro" id="IPR002173">
    <property type="entry name" value="Carboh/pur_kinase_PfkB_CS"/>
</dbReference>
<dbReference type="FunFam" id="3.30.70.270:FF:000020">
    <property type="entry name" value="Transposon Tf2-6 polyprotein-like Protein"/>
    <property type="match status" value="1"/>
</dbReference>
<dbReference type="Pfam" id="PF00294">
    <property type="entry name" value="PfkB"/>
    <property type="match status" value="2"/>
</dbReference>
<dbReference type="CDD" id="cd01167">
    <property type="entry name" value="bac_FRK"/>
    <property type="match status" value="1"/>
</dbReference>
<evidence type="ECO:0000256" key="5">
    <source>
        <dbReference type="ARBA" id="ARBA00022777"/>
    </source>
</evidence>
<organism evidence="11 12">
    <name type="scientific">Centaurea solstitialis</name>
    <name type="common">yellow star-thistle</name>
    <dbReference type="NCBI Taxonomy" id="347529"/>
    <lineage>
        <taxon>Eukaryota</taxon>
        <taxon>Viridiplantae</taxon>
        <taxon>Streptophyta</taxon>
        <taxon>Embryophyta</taxon>
        <taxon>Tracheophyta</taxon>
        <taxon>Spermatophyta</taxon>
        <taxon>Magnoliopsida</taxon>
        <taxon>eudicotyledons</taxon>
        <taxon>Gunneridae</taxon>
        <taxon>Pentapetalae</taxon>
        <taxon>asterids</taxon>
        <taxon>campanulids</taxon>
        <taxon>Asterales</taxon>
        <taxon>Asteraceae</taxon>
        <taxon>Carduoideae</taxon>
        <taxon>Cardueae</taxon>
        <taxon>Centaureinae</taxon>
        <taxon>Centaurea</taxon>
    </lineage>
</organism>
<dbReference type="Gene3D" id="3.30.420.10">
    <property type="entry name" value="Ribonuclease H-like superfamily/Ribonuclease H"/>
    <property type="match status" value="2"/>
</dbReference>
<dbReference type="CDD" id="cd09274">
    <property type="entry name" value="RNase_HI_RT_Ty3"/>
    <property type="match status" value="1"/>
</dbReference>
<dbReference type="Gene3D" id="3.10.10.10">
    <property type="entry name" value="HIV Type 1 Reverse Transcriptase, subunit A, domain 1"/>
    <property type="match status" value="1"/>
</dbReference>
<name>A0AA38WJQ1_9ASTR</name>
<dbReference type="PROSITE" id="PS00584">
    <property type="entry name" value="PFKB_KINASES_2"/>
    <property type="match status" value="1"/>
</dbReference>
<evidence type="ECO:0000256" key="1">
    <source>
        <dbReference type="ARBA" id="ARBA00022679"/>
    </source>
</evidence>
<evidence type="ECO:0000256" key="8">
    <source>
        <dbReference type="SAM" id="MobiDB-lite"/>
    </source>
</evidence>
<dbReference type="InterPro" id="IPR036397">
    <property type="entry name" value="RNaseH_sf"/>
</dbReference>
<dbReference type="InterPro" id="IPR043502">
    <property type="entry name" value="DNA/RNA_pol_sf"/>
</dbReference>
<dbReference type="PANTHER" id="PTHR35046">
    <property type="entry name" value="ZINC KNUCKLE (CCHC-TYPE) FAMILY PROTEIN"/>
    <property type="match status" value="1"/>
</dbReference>
<dbReference type="SUPFAM" id="SSF56672">
    <property type="entry name" value="DNA/RNA polymerases"/>
    <property type="match status" value="1"/>
</dbReference>
<dbReference type="EMBL" id="JARYMX010000002">
    <property type="protein sequence ID" value="KAJ9563467.1"/>
    <property type="molecule type" value="Genomic_DNA"/>
</dbReference>
<dbReference type="FunFam" id="3.30.420.10:FF:000032">
    <property type="entry name" value="Retrovirus-related Pol polyprotein from transposon 297-like Protein"/>
    <property type="match status" value="1"/>
</dbReference>
<feature type="domain" description="Reverse transcriptase" evidence="9">
    <location>
        <begin position="152"/>
        <end position="331"/>
    </location>
</feature>
<keyword evidence="2" id="KW-0548">Nucleotidyltransferase</keyword>
<evidence type="ECO:0000256" key="3">
    <source>
        <dbReference type="ARBA" id="ARBA00022722"/>
    </source>
</evidence>
<evidence type="ECO:0000256" key="2">
    <source>
        <dbReference type="ARBA" id="ARBA00022695"/>
    </source>
</evidence>
<dbReference type="FunFam" id="3.10.20.370:FF:000001">
    <property type="entry name" value="Retrovirus-related Pol polyprotein from transposon 17.6-like protein"/>
    <property type="match status" value="1"/>
</dbReference>
<dbReference type="InterPro" id="IPR000477">
    <property type="entry name" value="RT_dom"/>
</dbReference>
<dbReference type="CDD" id="cd01647">
    <property type="entry name" value="RT_LTR"/>
    <property type="match status" value="1"/>
</dbReference>
<reference evidence="11" key="1">
    <citation type="submission" date="2023-03" db="EMBL/GenBank/DDBJ databases">
        <title>Chromosome-scale reference genome and RAD-based genetic map of yellow starthistle (Centaurea solstitialis) reveal putative structural variation and QTLs associated with invader traits.</title>
        <authorList>
            <person name="Reatini B."/>
            <person name="Cang F.A."/>
            <person name="Jiang Q."/>
            <person name="Mckibben M.T.W."/>
            <person name="Barker M.S."/>
            <person name="Rieseberg L.H."/>
            <person name="Dlugosch K.M."/>
        </authorList>
    </citation>
    <scope>NUCLEOTIDE SEQUENCE</scope>
    <source>
        <strain evidence="11">CAN-66</strain>
        <tissue evidence="11">Leaf</tissue>
    </source>
</reference>
<evidence type="ECO:0000259" key="10">
    <source>
        <dbReference type="PROSITE" id="PS50994"/>
    </source>
</evidence>
<evidence type="ECO:0000313" key="11">
    <source>
        <dbReference type="EMBL" id="KAJ9563467.1"/>
    </source>
</evidence>
<dbReference type="InterPro" id="IPR001584">
    <property type="entry name" value="Integrase_cat-core"/>
</dbReference>
<dbReference type="PROSITE" id="PS50994">
    <property type="entry name" value="INTEGRASE"/>
    <property type="match status" value="1"/>
</dbReference>
<dbReference type="GO" id="GO:0004519">
    <property type="term" value="F:endonuclease activity"/>
    <property type="evidence" value="ECO:0007669"/>
    <property type="project" value="UniProtKB-KW"/>
</dbReference>
<dbReference type="Pfam" id="PF00078">
    <property type="entry name" value="RVT_1"/>
    <property type="match status" value="1"/>
</dbReference>
<evidence type="ECO:0000256" key="6">
    <source>
        <dbReference type="ARBA" id="ARBA00022801"/>
    </source>
</evidence>